<evidence type="ECO:0000259" key="1">
    <source>
        <dbReference type="PROSITE" id="PS50144"/>
    </source>
</evidence>
<sequence>CHGKRRRFHGLKLEWGFDQFIPLEEFNDASNGYLVDDTCVFGAEVLVKERNKCKGECLSMTKLTSASIYKHVWKIENFSKLEAKRHESEVFIVRDQKWKIQLHPKGIKSGTGSHVSMSLALVDSSTITPGFKIYVHFTLRIRDQVRGKHKEANTSIWFRSSWGWPRFAELSYLNEAGNGFLVNDGCIVEAEVSVLGISKAL</sequence>
<dbReference type="SMR" id="A0A067DMF1"/>
<organism evidence="2 3">
    <name type="scientific">Citrus sinensis</name>
    <name type="common">Sweet orange</name>
    <name type="synonym">Citrus aurantium var. sinensis</name>
    <dbReference type="NCBI Taxonomy" id="2711"/>
    <lineage>
        <taxon>Eukaryota</taxon>
        <taxon>Viridiplantae</taxon>
        <taxon>Streptophyta</taxon>
        <taxon>Embryophyta</taxon>
        <taxon>Tracheophyta</taxon>
        <taxon>Spermatophyta</taxon>
        <taxon>Magnoliopsida</taxon>
        <taxon>eudicotyledons</taxon>
        <taxon>Gunneridae</taxon>
        <taxon>Pentapetalae</taxon>
        <taxon>rosids</taxon>
        <taxon>malvids</taxon>
        <taxon>Sapindales</taxon>
        <taxon>Rutaceae</taxon>
        <taxon>Aurantioideae</taxon>
        <taxon>Citrus</taxon>
    </lineage>
</organism>
<dbReference type="AlphaFoldDB" id="A0A067DMF1"/>
<gene>
    <name evidence="2" type="ORF">CISIN_1g037079mg</name>
</gene>
<feature type="domain" description="MATH" evidence="1">
    <location>
        <begin position="68"/>
        <end position="192"/>
    </location>
</feature>
<evidence type="ECO:0000313" key="2">
    <source>
        <dbReference type="EMBL" id="KDO39781.1"/>
    </source>
</evidence>
<reference evidence="2 3" key="1">
    <citation type="submission" date="2014-04" db="EMBL/GenBank/DDBJ databases">
        <authorList>
            <consortium name="International Citrus Genome Consortium"/>
            <person name="Gmitter F."/>
            <person name="Chen C."/>
            <person name="Farmerie W."/>
            <person name="Harkins T."/>
            <person name="Desany B."/>
            <person name="Mohiuddin M."/>
            <person name="Kodira C."/>
            <person name="Borodovsky M."/>
            <person name="Lomsadze A."/>
            <person name="Burns P."/>
            <person name="Jenkins J."/>
            <person name="Prochnik S."/>
            <person name="Shu S."/>
            <person name="Chapman J."/>
            <person name="Pitluck S."/>
            <person name="Schmutz J."/>
            <person name="Rokhsar D."/>
        </authorList>
    </citation>
    <scope>NUCLEOTIDE SEQUENCE</scope>
</reference>
<feature type="domain" description="MATH" evidence="1">
    <location>
        <begin position="1"/>
        <end position="45"/>
    </location>
</feature>
<proteinExistence type="predicted"/>
<dbReference type="PANTHER" id="PTHR46162:SF56">
    <property type="entry name" value="UBIQUITIN CARBOXYL-TERMINAL HYDROLASE 12-LIKE"/>
    <property type="match status" value="1"/>
</dbReference>
<dbReference type="InterPro" id="IPR008974">
    <property type="entry name" value="TRAF-like"/>
</dbReference>
<evidence type="ECO:0000313" key="3">
    <source>
        <dbReference type="Proteomes" id="UP000027120"/>
    </source>
</evidence>
<dbReference type="Gene3D" id="2.60.210.10">
    <property type="entry name" value="Apoptosis, Tumor Necrosis Factor Receptor Associated Protein 2, Chain A"/>
    <property type="match status" value="2"/>
</dbReference>
<dbReference type="PaxDb" id="2711-XP_006471552.1"/>
<dbReference type="Proteomes" id="UP000027120">
    <property type="component" value="Unassembled WGS sequence"/>
</dbReference>
<dbReference type="Pfam" id="PF22486">
    <property type="entry name" value="MATH_2"/>
    <property type="match status" value="2"/>
</dbReference>
<protein>
    <recommendedName>
        <fullName evidence="1">MATH domain-containing protein</fullName>
    </recommendedName>
</protein>
<keyword evidence="3" id="KW-1185">Reference proteome</keyword>
<feature type="non-terminal residue" evidence="2">
    <location>
        <position position="1"/>
    </location>
</feature>
<dbReference type="SMART" id="SM00061">
    <property type="entry name" value="MATH"/>
    <property type="match status" value="1"/>
</dbReference>
<dbReference type="SUPFAM" id="SSF49599">
    <property type="entry name" value="TRAF domain-like"/>
    <property type="match status" value="2"/>
</dbReference>
<dbReference type="PROSITE" id="PS50144">
    <property type="entry name" value="MATH"/>
    <property type="match status" value="2"/>
</dbReference>
<dbReference type="PANTHER" id="PTHR46162">
    <property type="entry name" value="TRAF-LIKE FAMILY PROTEIN"/>
    <property type="match status" value="1"/>
</dbReference>
<name>A0A067DMF1_CITSI</name>
<dbReference type="eggNOG" id="KOG1987">
    <property type="taxonomic scope" value="Eukaryota"/>
</dbReference>
<dbReference type="InterPro" id="IPR002083">
    <property type="entry name" value="MATH/TRAF_dom"/>
</dbReference>
<dbReference type="EMBL" id="KK786303">
    <property type="protein sequence ID" value="KDO39781.1"/>
    <property type="molecule type" value="Genomic_DNA"/>
</dbReference>
<dbReference type="CDD" id="cd00121">
    <property type="entry name" value="MATH"/>
    <property type="match status" value="2"/>
</dbReference>
<accession>A0A067DMF1</accession>